<dbReference type="EMBL" id="MW018138">
    <property type="protein sequence ID" value="QPB44463.1"/>
    <property type="molecule type" value="Genomic_DNA"/>
</dbReference>
<sequence length="143" mass="15961">MAHARPHNHCTHCYFDERCTDDECRFLHTGQTCTHGLARPAVCHAHELWTQSVRVLGQAHRDDMTRRDKECMANVVVEAFLGCYQHGNQAPSEEAPLTVDEAIALVSSDAQFMNLLAMAQGQIATTGVVPRAPPRLLRGIHYQ</sequence>
<reference evidence="1 2" key="1">
    <citation type="submission" date="2020-09" db="EMBL/GenBank/DDBJ databases">
        <authorList>
            <person name="Zhang R."/>
            <person name="Garcia K."/>
            <person name="Ogata H."/>
        </authorList>
    </citation>
    <scope>NUCLEOTIDE SEQUENCE [LARGE SCALE GENOMIC DNA]</scope>
    <source>
        <strain evidence="2">stheno</strain>
    </source>
</reference>
<evidence type="ECO:0000313" key="2">
    <source>
        <dbReference type="Proteomes" id="UP001162098"/>
    </source>
</evidence>
<organism evidence="1 2">
    <name type="scientific">Medusavirus stheno T3</name>
    <dbReference type="NCBI Taxonomy" id="3069717"/>
    <lineage>
        <taxon>Viruses</taxon>
        <taxon>Varidnaviria</taxon>
        <taxon>Bamfordvirae</taxon>
        <taxon>Nucleocytoviricota</taxon>
        <taxon>Megaviricetes</taxon>
        <taxon>Mamonoviridae</taxon>
        <taxon>Medusavirus</taxon>
        <taxon>Medusavirus sthenus</taxon>
    </lineage>
</organism>
<name>A0A7S7YES1_9VIRU</name>
<protein>
    <submittedName>
        <fullName evidence="1">Uncharacterized protein</fullName>
    </submittedName>
</protein>
<dbReference type="Proteomes" id="UP001162098">
    <property type="component" value="Segment"/>
</dbReference>
<proteinExistence type="predicted"/>
<dbReference type="KEGG" id="vg:80543659"/>
<evidence type="ECO:0000313" key="1">
    <source>
        <dbReference type="EMBL" id="QPB44463.1"/>
    </source>
</evidence>
<accession>A0A7S7YES1</accession>
<keyword evidence="2" id="KW-1185">Reference proteome</keyword>